<sequence>MVRRIRKQREAADGIHLDASPVFHVGGDLRPLSSPELSTIVAHAFDILSTVGMVGLPKVATQRALESGAWHRADGRLCFSKNMIRNALERAPRHVTLPGFTPDRDLQIGGRRVHIGTGGAAVQVLNAATGDYQDSQLSDLYDLMRVLDASSNIHYGVRPVVARDISDPLELDVNTAFACLKATTKPIGISFCDPDHIDPIVEMFDIALGYQGAFRDRPFCMAVIVHVVPPLTYAAEGIVMLEKAVRAGMVPQICSAGQAGATSPVTLAGALAQGLAECLAGMVVVENIQRSAPCIYALMPFISDLRTGAMSGGSGEAAIANAAAAQLLSHVGLPSTVSAGMTDSKLVDAQAGYEKGYTVALAGHAGADMINLSVGMLGSIMVASPEAMVIDDDMCGAILRSIRGIEVSKATLDLEAVERVVTHDGHYLGESETLNRMKSDYHYPALADRQSVSDWVDAGSLSIWEQARSRVPEILAAPPPTHLSADAEARIRAKFPIRLKP</sequence>
<dbReference type="InterPro" id="IPR038601">
    <property type="entry name" value="MttB-like_sf"/>
</dbReference>
<dbReference type="GO" id="GO:0008168">
    <property type="term" value="F:methyltransferase activity"/>
    <property type="evidence" value="ECO:0007669"/>
    <property type="project" value="UniProtKB-KW"/>
</dbReference>
<evidence type="ECO:0000313" key="5">
    <source>
        <dbReference type="Proteomes" id="UP000630805"/>
    </source>
</evidence>
<dbReference type="Pfam" id="PF06253">
    <property type="entry name" value="MTTB"/>
    <property type="match status" value="1"/>
</dbReference>
<evidence type="ECO:0000256" key="2">
    <source>
        <dbReference type="ARBA" id="ARBA00022603"/>
    </source>
</evidence>
<dbReference type="Gene3D" id="3.20.20.480">
    <property type="entry name" value="Trimethylamine methyltransferase-like"/>
    <property type="match status" value="1"/>
</dbReference>
<proteinExistence type="inferred from homology"/>
<evidence type="ECO:0000256" key="1">
    <source>
        <dbReference type="ARBA" id="ARBA00007137"/>
    </source>
</evidence>
<accession>A0ABX2PUT3</accession>
<dbReference type="InterPro" id="IPR010426">
    <property type="entry name" value="MTTB_MeTrfase"/>
</dbReference>
<gene>
    <name evidence="4" type="ORF">HW561_19250</name>
</gene>
<protein>
    <submittedName>
        <fullName evidence="4">Trimethylamine methyltransferase family protein</fullName>
    </submittedName>
</protein>
<dbReference type="EMBL" id="JABXWT010000016">
    <property type="protein sequence ID" value="NVO57939.1"/>
    <property type="molecule type" value="Genomic_DNA"/>
</dbReference>
<comment type="similarity">
    <text evidence="1">Belongs to the trimethylamine methyltransferase family.</text>
</comment>
<dbReference type="Proteomes" id="UP000630805">
    <property type="component" value="Unassembled WGS sequence"/>
</dbReference>
<keyword evidence="5" id="KW-1185">Reference proteome</keyword>
<dbReference type="GO" id="GO:0032259">
    <property type="term" value="P:methylation"/>
    <property type="evidence" value="ECO:0007669"/>
    <property type="project" value="UniProtKB-KW"/>
</dbReference>
<evidence type="ECO:0000313" key="4">
    <source>
        <dbReference type="EMBL" id="NVO57939.1"/>
    </source>
</evidence>
<evidence type="ECO:0000256" key="3">
    <source>
        <dbReference type="ARBA" id="ARBA00022679"/>
    </source>
</evidence>
<comment type="caution">
    <text evidence="4">The sequence shown here is derived from an EMBL/GenBank/DDBJ whole genome shotgun (WGS) entry which is preliminary data.</text>
</comment>
<dbReference type="RefSeq" id="WP_176867003.1">
    <property type="nucleotide sequence ID" value="NZ_JABXWT010000016.1"/>
</dbReference>
<keyword evidence="2 4" id="KW-0489">Methyltransferase</keyword>
<name>A0ABX2PUT3_9RHOB</name>
<organism evidence="4 5">
    <name type="scientific">Ruegeria haliotis</name>
    <dbReference type="NCBI Taxonomy" id="2747601"/>
    <lineage>
        <taxon>Bacteria</taxon>
        <taxon>Pseudomonadati</taxon>
        <taxon>Pseudomonadota</taxon>
        <taxon>Alphaproteobacteria</taxon>
        <taxon>Rhodobacterales</taxon>
        <taxon>Roseobacteraceae</taxon>
        <taxon>Ruegeria</taxon>
    </lineage>
</organism>
<reference evidence="4 5" key="1">
    <citation type="submission" date="2020-06" db="EMBL/GenBank/DDBJ databases">
        <authorList>
            <person name="Cao W.R."/>
        </authorList>
    </citation>
    <scope>NUCLEOTIDE SEQUENCE [LARGE SCALE GENOMIC DNA]</scope>
    <source>
        <strain evidence="4 5">B1Z28</strain>
    </source>
</reference>
<keyword evidence="3" id="KW-0808">Transferase</keyword>